<evidence type="ECO:0000256" key="1">
    <source>
        <dbReference type="SAM" id="Phobius"/>
    </source>
</evidence>
<organism evidence="2 3">
    <name type="scientific">Rhodococcus qingshengii</name>
    <dbReference type="NCBI Taxonomy" id="334542"/>
    <lineage>
        <taxon>Bacteria</taxon>
        <taxon>Bacillati</taxon>
        <taxon>Actinomycetota</taxon>
        <taxon>Actinomycetes</taxon>
        <taxon>Mycobacteriales</taxon>
        <taxon>Nocardiaceae</taxon>
        <taxon>Rhodococcus</taxon>
        <taxon>Rhodococcus erythropolis group</taxon>
    </lineage>
</organism>
<reference evidence="2" key="1">
    <citation type="submission" date="2023-02" db="EMBL/GenBank/DDBJ databases">
        <title>A novel hydrolase synthesized by Rhodococcus erythropolis HQ is responsible for the detoxification of Zearalenone.</title>
        <authorList>
            <person name="Hu J."/>
            <person name="Xu J."/>
        </authorList>
    </citation>
    <scope>NUCLEOTIDE SEQUENCE</scope>
    <source>
        <strain evidence="2">HQ</strain>
    </source>
</reference>
<keyword evidence="1" id="KW-1133">Transmembrane helix</keyword>
<evidence type="ECO:0000313" key="2">
    <source>
        <dbReference type="EMBL" id="MDE8647529.1"/>
    </source>
</evidence>
<proteinExistence type="predicted"/>
<dbReference type="RefSeq" id="WP_206492352.1">
    <property type="nucleotide sequence ID" value="NZ_JARDXE010000014.1"/>
</dbReference>
<protein>
    <submittedName>
        <fullName evidence="2">Uncharacterized protein</fullName>
    </submittedName>
</protein>
<comment type="caution">
    <text evidence="2">The sequence shown here is derived from an EMBL/GenBank/DDBJ whole genome shotgun (WGS) entry which is preliminary data.</text>
</comment>
<sequence>MDTIGAEDAFAVIAQGITGSGSDIDFTKIAMWVAGILVGFVILVATWRLFKNYLSSGQNGAVVAPEDRAKQTASIMIDAGIAMAGILVVIPFVTWVAKFITDKV</sequence>
<feature type="transmembrane region" description="Helical" evidence="1">
    <location>
        <begin position="29"/>
        <end position="50"/>
    </location>
</feature>
<evidence type="ECO:0000313" key="3">
    <source>
        <dbReference type="Proteomes" id="UP001217325"/>
    </source>
</evidence>
<dbReference type="EMBL" id="JARDXE010000014">
    <property type="protein sequence ID" value="MDE8647529.1"/>
    <property type="molecule type" value="Genomic_DNA"/>
</dbReference>
<keyword evidence="1" id="KW-0472">Membrane</keyword>
<dbReference type="Proteomes" id="UP001217325">
    <property type="component" value="Unassembled WGS sequence"/>
</dbReference>
<name>A0AAW6LLX4_RHOSG</name>
<dbReference type="AlphaFoldDB" id="A0AAW6LLX4"/>
<gene>
    <name evidence="2" type="ORF">PXH69_21380</name>
</gene>
<accession>A0AAW6LLX4</accession>
<feature type="transmembrane region" description="Helical" evidence="1">
    <location>
        <begin position="75"/>
        <end position="97"/>
    </location>
</feature>
<keyword evidence="1" id="KW-0812">Transmembrane</keyword>